<sequence length="933" mass="105075">MKTSIYGVTGLVVVLIGALSIWDGSNAVDYSTQVKPILNKHCIACHGGVKKQGEFSVLFEEEALAKNKSGHAAIIPGDAKNSEFIKRLTATDPDERMPYKEAPLSPEDIELLTKWVDQGAKWGDHWAYQAPDLPSVPGRSMFASVTDWFSHRWEQNDIDYFITDKLNKEQLKPAAPADKATLLRRVALDLTGLPPTEQQYKTFLANPSAETYATIVDELLASPAYGERWAAVWLDLARYGDSKGYEKDNRLWNQWHFRDYLIKAFNADMPYDRFTKELLAGDLLPNPTEDQYFATIFHRNTPTNDEGGTDDDEFRSVAVMDRVNTTMEVWQGTTIACVQCHSHPYDPFRHEDYYKLMAFFNNTADEDLRTEHPTYHLWRTPEKAQINALKSWVRTNATAAHEKKLTDFLRFAQPTFFYHDYKEVTDAASAPVADLMVLKPGTGTVMLPQVVLTGKRELYLMYFTMLLRTTLDVHLDSQQGPLLTRIPLDTCAFYHEKLAHVTLPATATGRHDLYFTLNSPGQPFPGAKGADANFITEKDAGLSWLLLHEGLPGRDKPGCAAQMALFQSLLTAGFDGVPVTIDLPAEYARKTYLFERGNWAVKGKEVKADVPASLHHQAVSPFVKDLPKNRLGLATWLTSKDNPLTARTAVNRLWEQLFGIGLVETLEDFGTQGMTPSHPELLDYLAVKFRDTYGWSQKKILKEIVLSATYQQDSRATRAVLERDPYNRLLARGPRFRLTAEQVRDQALAISGLLSHKLLGPSVMPFQPEGVWQVPYNADKWQLSSGEDQYRRAVYTFQKRSTPYPSLMTFDGSNRGTCLSRRIRTNTPLQALVTLNDPVYAEASRHYAQQMMRLATTPDEQIRRGYQLAMGRSLPASRLSVLQTLYRQSLASYRANTAETAKLLQSPAGKPELAALTTVASALLNTDEFTTKE</sequence>
<feature type="domain" description="Cytochrome c" evidence="5">
    <location>
        <begin position="29"/>
        <end position="120"/>
    </location>
</feature>
<dbReference type="EMBL" id="JAFMYU010000009">
    <property type="protein sequence ID" value="MBO0932003.1"/>
    <property type="molecule type" value="Genomic_DNA"/>
</dbReference>
<dbReference type="Pfam" id="PF07587">
    <property type="entry name" value="PSD1"/>
    <property type="match status" value="1"/>
</dbReference>
<dbReference type="InterPro" id="IPR011444">
    <property type="entry name" value="DUF1549"/>
</dbReference>
<evidence type="ECO:0000256" key="2">
    <source>
        <dbReference type="ARBA" id="ARBA00022723"/>
    </source>
</evidence>
<gene>
    <name evidence="6" type="ORF">J2I48_13415</name>
</gene>
<comment type="caution">
    <text evidence="6">The sequence shown here is derived from an EMBL/GenBank/DDBJ whole genome shotgun (WGS) entry which is preliminary data.</text>
</comment>
<dbReference type="SUPFAM" id="SSF46626">
    <property type="entry name" value="Cytochrome c"/>
    <property type="match status" value="1"/>
</dbReference>
<dbReference type="InterPro" id="IPR036909">
    <property type="entry name" value="Cyt_c-like_dom_sf"/>
</dbReference>
<name>A0A939K018_9BACT</name>
<dbReference type="Pfam" id="PF07583">
    <property type="entry name" value="PSCyt2"/>
    <property type="match status" value="1"/>
</dbReference>
<dbReference type="PROSITE" id="PS51007">
    <property type="entry name" value="CYTC"/>
    <property type="match status" value="1"/>
</dbReference>
<dbReference type="PANTHER" id="PTHR35889">
    <property type="entry name" value="CYCLOINULO-OLIGOSACCHARIDE FRUCTANOTRANSFERASE-RELATED"/>
    <property type="match status" value="1"/>
</dbReference>
<evidence type="ECO:0000313" key="7">
    <source>
        <dbReference type="Proteomes" id="UP000664795"/>
    </source>
</evidence>
<dbReference type="InterPro" id="IPR022655">
    <property type="entry name" value="DUF1553"/>
</dbReference>
<evidence type="ECO:0000256" key="3">
    <source>
        <dbReference type="ARBA" id="ARBA00023004"/>
    </source>
</evidence>
<dbReference type="PANTHER" id="PTHR35889:SF3">
    <property type="entry name" value="F-BOX DOMAIN-CONTAINING PROTEIN"/>
    <property type="match status" value="1"/>
</dbReference>
<evidence type="ECO:0000313" key="6">
    <source>
        <dbReference type="EMBL" id="MBO0932003.1"/>
    </source>
</evidence>
<dbReference type="InterPro" id="IPR009056">
    <property type="entry name" value="Cyt_c-like_dom"/>
</dbReference>
<evidence type="ECO:0000256" key="1">
    <source>
        <dbReference type="ARBA" id="ARBA00022617"/>
    </source>
</evidence>
<dbReference type="RefSeq" id="WP_207335971.1">
    <property type="nucleotide sequence ID" value="NZ_JAFMYU010000009.1"/>
</dbReference>
<dbReference type="AlphaFoldDB" id="A0A939K018"/>
<keyword evidence="1 4" id="KW-0349">Heme</keyword>
<evidence type="ECO:0000259" key="5">
    <source>
        <dbReference type="PROSITE" id="PS51007"/>
    </source>
</evidence>
<accession>A0A939K018</accession>
<dbReference type="InterPro" id="IPR011429">
    <property type="entry name" value="Cyt_c_Planctomycete-type"/>
</dbReference>
<evidence type="ECO:0000256" key="4">
    <source>
        <dbReference type="PROSITE-ProRule" id="PRU00433"/>
    </source>
</evidence>
<proteinExistence type="predicted"/>
<dbReference type="Proteomes" id="UP000664795">
    <property type="component" value="Unassembled WGS sequence"/>
</dbReference>
<dbReference type="GO" id="GO:0020037">
    <property type="term" value="F:heme binding"/>
    <property type="evidence" value="ECO:0007669"/>
    <property type="project" value="InterPro"/>
</dbReference>
<organism evidence="6 7">
    <name type="scientific">Fibrella aquatilis</name>
    <dbReference type="NCBI Taxonomy" id="2817059"/>
    <lineage>
        <taxon>Bacteria</taxon>
        <taxon>Pseudomonadati</taxon>
        <taxon>Bacteroidota</taxon>
        <taxon>Cytophagia</taxon>
        <taxon>Cytophagales</taxon>
        <taxon>Spirosomataceae</taxon>
        <taxon>Fibrella</taxon>
    </lineage>
</organism>
<keyword evidence="7" id="KW-1185">Reference proteome</keyword>
<reference evidence="6 7" key="1">
    <citation type="submission" date="2021-03" db="EMBL/GenBank/DDBJ databases">
        <title>Fibrella sp. HMF5036 genome sequencing and assembly.</title>
        <authorList>
            <person name="Kang H."/>
            <person name="Kim H."/>
            <person name="Bae S."/>
            <person name="Joh K."/>
        </authorList>
    </citation>
    <scope>NUCLEOTIDE SEQUENCE [LARGE SCALE GENOMIC DNA]</scope>
    <source>
        <strain evidence="6 7">HMF5036</strain>
    </source>
</reference>
<keyword evidence="3 4" id="KW-0408">Iron</keyword>
<dbReference type="Pfam" id="PF07635">
    <property type="entry name" value="PSCyt1"/>
    <property type="match status" value="1"/>
</dbReference>
<dbReference type="GO" id="GO:0009055">
    <property type="term" value="F:electron transfer activity"/>
    <property type="evidence" value="ECO:0007669"/>
    <property type="project" value="InterPro"/>
</dbReference>
<protein>
    <submittedName>
        <fullName evidence="6">DUF1553 domain-containing protein</fullName>
    </submittedName>
</protein>
<dbReference type="GO" id="GO:0046872">
    <property type="term" value="F:metal ion binding"/>
    <property type="evidence" value="ECO:0007669"/>
    <property type="project" value="UniProtKB-KW"/>
</dbReference>
<keyword evidence="2 4" id="KW-0479">Metal-binding</keyword>